<reference evidence="1" key="2">
    <citation type="journal article" date="2007" name="Science">
        <title>Draft genome sequence of the sexually transmitted pathogen Trichomonas vaginalis.</title>
        <authorList>
            <person name="Carlton J.M."/>
            <person name="Hirt R.P."/>
            <person name="Silva J.C."/>
            <person name="Delcher A.L."/>
            <person name="Schatz M."/>
            <person name="Zhao Q."/>
            <person name="Wortman J.R."/>
            <person name="Bidwell S.L."/>
            <person name="Alsmark U.C.M."/>
            <person name="Besteiro S."/>
            <person name="Sicheritz-Ponten T."/>
            <person name="Noel C.J."/>
            <person name="Dacks J.B."/>
            <person name="Foster P.G."/>
            <person name="Simillion C."/>
            <person name="Van de Peer Y."/>
            <person name="Miranda-Saavedra D."/>
            <person name="Barton G.J."/>
            <person name="Westrop G.D."/>
            <person name="Mueller S."/>
            <person name="Dessi D."/>
            <person name="Fiori P.L."/>
            <person name="Ren Q."/>
            <person name="Paulsen I."/>
            <person name="Zhang H."/>
            <person name="Bastida-Corcuera F.D."/>
            <person name="Simoes-Barbosa A."/>
            <person name="Brown M.T."/>
            <person name="Hayes R.D."/>
            <person name="Mukherjee M."/>
            <person name="Okumura C.Y."/>
            <person name="Schneider R."/>
            <person name="Smith A.J."/>
            <person name="Vanacova S."/>
            <person name="Villalvazo M."/>
            <person name="Haas B.J."/>
            <person name="Pertea M."/>
            <person name="Feldblyum T.V."/>
            <person name="Utterback T.R."/>
            <person name="Shu C.L."/>
            <person name="Osoegawa K."/>
            <person name="de Jong P.J."/>
            <person name="Hrdy I."/>
            <person name="Horvathova L."/>
            <person name="Zubacova Z."/>
            <person name="Dolezal P."/>
            <person name="Malik S.B."/>
            <person name="Logsdon J.M. Jr."/>
            <person name="Henze K."/>
            <person name="Gupta A."/>
            <person name="Wang C.C."/>
            <person name="Dunne R.L."/>
            <person name="Upcroft J.A."/>
            <person name="Upcroft P."/>
            <person name="White O."/>
            <person name="Salzberg S.L."/>
            <person name="Tang P."/>
            <person name="Chiu C.-H."/>
            <person name="Lee Y.-S."/>
            <person name="Embley T.M."/>
            <person name="Coombs G.H."/>
            <person name="Mottram J.C."/>
            <person name="Tachezy J."/>
            <person name="Fraser-Liggett C.M."/>
            <person name="Johnson P.J."/>
        </authorList>
    </citation>
    <scope>NUCLEOTIDE SEQUENCE [LARGE SCALE GENOMIC DNA]</scope>
    <source>
        <strain evidence="1">G3</strain>
    </source>
</reference>
<dbReference type="Proteomes" id="UP000001542">
    <property type="component" value="Unassembled WGS sequence"/>
</dbReference>
<organism evidence="1 2">
    <name type="scientific">Trichomonas vaginalis (strain ATCC PRA-98 / G3)</name>
    <dbReference type="NCBI Taxonomy" id="412133"/>
    <lineage>
        <taxon>Eukaryota</taxon>
        <taxon>Metamonada</taxon>
        <taxon>Parabasalia</taxon>
        <taxon>Trichomonadida</taxon>
        <taxon>Trichomonadidae</taxon>
        <taxon>Trichomonas</taxon>
    </lineage>
</organism>
<dbReference type="AlphaFoldDB" id="A2EFR7"/>
<evidence type="ECO:0000313" key="2">
    <source>
        <dbReference type="Proteomes" id="UP000001542"/>
    </source>
</evidence>
<dbReference type="SUPFAM" id="SSF52058">
    <property type="entry name" value="L domain-like"/>
    <property type="match status" value="1"/>
</dbReference>
<dbReference type="InterPro" id="IPR032675">
    <property type="entry name" value="LRR_dom_sf"/>
</dbReference>
<name>A2EFR7_TRIV3</name>
<dbReference type="VEuPathDB" id="TrichDB:TVAG_194360"/>
<gene>
    <name evidence="1" type="ORF">TVAG_145480</name>
</gene>
<dbReference type="InterPro" id="IPR026906">
    <property type="entry name" value="LRR_5"/>
</dbReference>
<evidence type="ECO:0008006" key="3">
    <source>
        <dbReference type="Google" id="ProtNLM"/>
    </source>
</evidence>
<dbReference type="PANTHER" id="PTHR45661:SF3">
    <property type="entry name" value="IG-LIKE DOMAIN-CONTAINING PROTEIN"/>
    <property type="match status" value="1"/>
</dbReference>
<dbReference type="Pfam" id="PF13306">
    <property type="entry name" value="LRR_5"/>
    <property type="match status" value="3"/>
</dbReference>
<dbReference type="EMBL" id="DS113377">
    <property type="protein sequence ID" value="EAY08468.1"/>
    <property type="molecule type" value="Genomic_DNA"/>
</dbReference>
<proteinExistence type="predicted"/>
<dbReference type="InterPro" id="IPR053139">
    <property type="entry name" value="Surface_bspA-like"/>
</dbReference>
<dbReference type="PANTHER" id="PTHR45661">
    <property type="entry name" value="SURFACE ANTIGEN"/>
    <property type="match status" value="1"/>
</dbReference>
<keyword evidence="2" id="KW-1185">Reference proteome</keyword>
<dbReference type="RefSeq" id="XP_001320691.1">
    <property type="nucleotide sequence ID" value="XM_001320656.1"/>
</dbReference>
<dbReference type="Gene3D" id="3.80.10.10">
    <property type="entry name" value="Ribonuclease Inhibitor"/>
    <property type="match status" value="3"/>
</dbReference>
<evidence type="ECO:0000313" key="1">
    <source>
        <dbReference type="EMBL" id="EAY08468.1"/>
    </source>
</evidence>
<dbReference type="STRING" id="5722.A2EFR7"/>
<accession>A2EFR7</accession>
<sequence>MTILYKVPPQNTEYVIPRTVTTLLDESMHGLQKIYSISIPNTVSVILPRLIMYSRVTSITFESGIILENFTCMAYANIKSIVIPKSVKYFRDGCFWRASQMTSITFEEGSQLELIEGNAFAYCVFTSIIIPSKCKEIKQNAFNSQTKLKNISLPASIEKLYPETFANCQEITTMTLDPDNQNYTLASNSLLQSIDGSQTIYIVSTITSLTITAKMSSIGLSVLQGCDKLTTLTVETGNKYFYAEGGILYNIGKTKAIAAVGGLVTANVLATVTEIGIYCFAGCIKLTTINLGPNVVTLNYNSFMNANRFTKIIIPAKCKTINSNCFFGCTALTNITFLGDLVEYIGYLAFASTKLTSIVFSSKLKTLDHEAFSNIGLTSAEFHPDYPLQRIRYLAFYQTKLVTVRIPRNVRWSEYNAFYNIKTLTTLGFAVNSSLIELQYTVFLNANITTLTLPKSLKTMGQGCFMGARTLKY</sequence>
<reference evidence="1" key="1">
    <citation type="submission" date="2006-10" db="EMBL/GenBank/DDBJ databases">
        <authorList>
            <person name="Amadeo P."/>
            <person name="Zhao Q."/>
            <person name="Wortman J."/>
            <person name="Fraser-Liggett C."/>
            <person name="Carlton J."/>
        </authorList>
    </citation>
    <scope>NUCLEOTIDE SEQUENCE</scope>
    <source>
        <strain evidence="1">G3</strain>
    </source>
</reference>
<dbReference type="VEuPathDB" id="TrichDB:TVAGG3_0445580"/>
<dbReference type="KEGG" id="tva:4766373"/>
<dbReference type="InParanoid" id="A2EFR7"/>
<protein>
    <recommendedName>
        <fullName evidence="3">Surface antigen BspA-like</fullName>
    </recommendedName>
</protein>